<dbReference type="EMBL" id="JACIDA010000001">
    <property type="protein sequence ID" value="MBB3871523.1"/>
    <property type="molecule type" value="Genomic_DNA"/>
</dbReference>
<organism evidence="1 2">
    <name type="scientific">Brevundimonas mediterranea</name>
    <dbReference type="NCBI Taxonomy" id="74329"/>
    <lineage>
        <taxon>Bacteria</taxon>
        <taxon>Pseudomonadati</taxon>
        <taxon>Pseudomonadota</taxon>
        <taxon>Alphaproteobacteria</taxon>
        <taxon>Caulobacterales</taxon>
        <taxon>Caulobacteraceae</taxon>
        <taxon>Brevundimonas</taxon>
    </lineage>
</organism>
<sequence>MKPIKFSREETAAIAAKLRPYFRDELDVELRDLQAQMLVDFLSAEIGPFFYNRALYDAQAVLKKKADDISEAIAGLERGE</sequence>
<dbReference type="RefSeq" id="WP_183195703.1">
    <property type="nucleotide sequence ID" value="NZ_JACIDA010000001.1"/>
</dbReference>
<name>A0A7W6A6H1_9CAUL</name>
<evidence type="ECO:0000313" key="1">
    <source>
        <dbReference type="EMBL" id="MBB3871523.1"/>
    </source>
</evidence>
<proteinExistence type="predicted"/>
<accession>A0A7W6A6H1</accession>
<comment type="caution">
    <text evidence="1">The sequence shown here is derived from an EMBL/GenBank/DDBJ whole genome shotgun (WGS) entry which is preliminary data.</text>
</comment>
<dbReference type="InterPro" id="IPR018680">
    <property type="entry name" value="DUF2164"/>
</dbReference>
<dbReference type="Proteomes" id="UP000532936">
    <property type="component" value="Unassembled WGS sequence"/>
</dbReference>
<gene>
    <name evidence="1" type="ORF">GGR11_001037</name>
</gene>
<dbReference type="AlphaFoldDB" id="A0A7W6A6H1"/>
<evidence type="ECO:0000313" key="2">
    <source>
        <dbReference type="Proteomes" id="UP000532936"/>
    </source>
</evidence>
<reference evidence="1 2" key="1">
    <citation type="submission" date="2020-08" db="EMBL/GenBank/DDBJ databases">
        <title>Genomic Encyclopedia of Type Strains, Phase IV (KMG-IV): sequencing the most valuable type-strain genomes for metagenomic binning, comparative biology and taxonomic classification.</title>
        <authorList>
            <person name="Goeker M."/>
        </authorList>
    </citation>
    <scope>NUCLEOTIDE SEQUENCE [LARGE SCALE GENOMIC DNA]</scope>
    <source>
        <strain evidence="1 2">DSM 14878</strain>
    </source>
</reference>
<dbReference type="Pfam" id="PF09932">
    <property type="entry name" value="DUF2164"/>
    <property type="match status" value="1"/>
</dbReference>
<protein>
    <submittedName>
        <fullName evidence="1">Uncharacterized protein (DUF2164 family)</fullName>
    </submittedName>
</protein>